<dbReference type="InterPro" id="IPR050498">
    <property type="entry name" value="Ycf3"/>
</dbReference>
<dbReference type="GeneID" id="77289445"/>
<feature type="repeat" description="TPR" evidence="3">
    <location>
        <begin position="507"/>
        <end position="540"/>
    </location>
</feature>
<evidence type="ECO:0000313" key="6">
    <source>
        <dbReference type="Proteomes" id="UP000027395"/>
    </source>
</evidence>
<keyword evidence="2 3" id="KW-0802">TPR repeat</keyword>
<keyword evidence="5" id="KW-0808">Transferase</keyword>
<dbReference type="InterPro" id="IPR000719">
    <property type="entry name" value="Prot_kinase_dom"/>
</dbReference>
<keyword evidence="5" id="KW-0723">Serine/threonine-protein kinase</keyword>
<protein>
    <submittedName>
        <fullName evidence="5">TPR repeat-containing serine/threonine protein kinase</fullName>
        <ecNumber evidence="5">2.7.11.17</ecNumber>
    </submittedName>
</protein>
<dbReference type="PROSITE" id="PS50005">
    <property type="entry name" value="TPR"/>
    <property type="match status" value="9"/>
</dbReference>
<dbReference type="AlphaFoldDB" id="A0A073CH34"/>
<evidence type="ECO:0000313" key="5">
    <source>
        <dbReference type="EMBL" id="KEI67003.1"/>
    </source>
</evidence>
<name>A0A073CH34_PLAA1</name>
<dbReference type="Pfam" id="PF13414">
    <property type="entry name" value="TPR_11"/>
    <property type="match status" value="1"/>
</dbReference>
<dbReference type="GO" id="GO:0005524">
    <property type="term" value="F:ATP binding"/>
    <property type="evidence" value="ECO:0007669"/>
    <property type="project" value="InterPro"/>
</dbReference>
<gene>
    <name evidence="5" type="ORF">A19Y_2033</name>
</gene>
<feature type="repeat" description="TPR" evidence="3">
    <location>
        <begin position="371"/>
        <end position="404"/>
    </location>
</feature>
<dbReference type="PANTHER" id="PTHR44858:SF1">
    <property type="entry name" value="UDP-N-ACETYLGLUCOSAMINE--PEPTIDE N-ACETYLGLUCOSAMINYLTRANSFERASE SPINDLY-RELATED"/>
    <property type="match status" value="1"/>
</dbReference>
<sequence length="729" mass="82238">MEMIGQLLDRRYRIVQVLSSGAFGQTYLAADTRRPGHPQCVVKQLRPPNNNSNTLKTALRLFRQEAEILERLGKHDQIPQLLAYFEDHNQFYLIEEFVSGQPLMKELVPGVPWSEEQVILLIEDILEILVFVHDNQVIHRDVNPSNLIRRKSDKKLVLIDFGSVKEVSTRLADGNGQGLRTIATGTPFYMPIEQFQGHPQYNSDIYAVGMIAIQAITGLEASDLPKLQDPNLSSTGELSWQSYAKVSAGLTQVIDRMVHPYYSKRYLTVIDVLDDLRKATGRSGFNINKLKSFPIYQEEKKPIPWPKIIAITTTGLVSLIVIFGLLQVLNRPDPVKAENALKRGVEKVNQGDPKGAIRAFNQAIKFNPNNPEAYHKRANAYYDLKEYEQALADYTKAIELNPKYVNAYFNRGLTRYDMSDLSGALADFNQVLKQEPQDGDAFYKRGLIHYDLEDYTAAINDYNTVLRLQPKESKVYRARGTALVKSGDLQAGMADYTEAIRLEPKNPIGYYDRGRARFHLGDYQGALADYNTVLQIDPNNSEAYANRCSVYINLWDYDQAIKDCTEAINRTPNEVAYNNRCIANLNLKDYPKAIEDCSKAIEIKGDDYKAYSNRGLARSAAQDYEGAIADYTQGININPNDAEAYGNRAQVHVRMKNYDKAIADYAQAIRLKPNYAAAYYGRGLVRVEIGDKSGAISDFEQAGKLYLEQGLTGGYKDAQFQIKRLQSGS</sequence>
<dbReference type="GO" id="GO:0046813">
    <property type="term" value="P:receptor-mediated virion attachment to host cell"/>
    <property type="evidence" value="ECO:0007669"/>
    <property type="project" value="TreeGrafter"/>
</dbReference>
<organism evidence="5 6">
    <name type="scientific">Planktothrix agardhii (strain NIVA-CYA 126/8)</name>
    <dbReference type="NCBI Taxonomy" id="388467"/>
    <lineage>
        <taxon>Bacteria</taxon>
        <taxon>Bacillati</taxon>
        <taxon>Cyanobacteriota</taxon>
        <taxon>Cyanophyceae</taxon>
        <taxon>Oscillatoriophycideae</taxon>
        <taxon>Oscillatoriales</taxon>
        <taxon>Microcoleaceae</taxon>
        <taxon>Planktothrix</taxon>
    </lineage>
</organism>
<dbReference type="PATRIC" id="fig|388467.6.peg.1981"/>
<feature type="repeat" description="TPR" evidence="3">
    <location>
        <begin position="642"/>
        <end position="675"/>
    </location>
</feature>
<evidence type="ECO:0000259" key="4">
    <source>
        <dbReference type="PROSITE" id="PS50011"/>
    </source>
</evidence>
<dbReference type="CDD" id="cd14014">
    <property type="entry name" value="STKc_PknB_like"/>
    <property type="match status" value="1"/>
</dbReference>
<dbReference type="Pfam" id="PF13181">
    <property type="entry name" value="TPR_8"/>
    <property type="match status" value="3"/>
</dbReference>
<dbReference type="PROSITE" id="PS50293">
    <property type="entry name" value="TPR_REGION"/>
    <property type="match status" value="2"/>
</dbReference>
<feature type="repeat" description="TPR" evidence="3">
    <location>
        <begin position="541"/>
        <end position="574"/>
    </location>
</feature>
<dbReference type="SUPFAM" id="SSF56112">
    <property type="entry name" value="Protein kinase-like (PK-like)"/>
    <property type="match status" value="1"/>
</dbReference>
<evidence type="ECO:0000256" key="3">
    <source>
        <dbReference type="PROSITE-ProRule" id="PRU00339"/>
    </source>
</evidence>
<dbReference type="RefSeq" id="WP_081846363.1">
    <property type="nucleotide sequence ID" value="NZ_CM002803.1"/>
</dbReference>
<dbReference type="InterPro" id="IPR019734">
    <property type="entry name" value="TPR_rpt"/>
</dbReference>
<dbReference type="Proteomes" id="UP000027395">
    <property type="component" value="Chromosome"/>
</dbReference>
<reference evidence="5 6" key="1">
    <citation type="journal article" date="2014" name="Appl. Environ. Microbiol.">
        <title>Elucidation of insertion elements encoded on plasmids and in vitro construction of shuttle vectors from the toxic cyanobacterium Planktothrix.</title>
        <authorList>
            <person name="Christiansen G."/>
            <person name="Goesmann A."/>
            <person name="Kurmayer R."/>
        </authorList>
    </citation>
    <scope>NUCLEOTIDE SEQUENCE [LARGE SCALE GENOMIC DNA]</scope>
    <source>
        <strain evidence="5 6">NIVA-CYA 126/8</strain>
    </source>
</reference>
<dbReference type="Pfam" id="PF00069">
    <property type="entry name" value="Pkinase"/>
    <property type="match status" value="1"/>
</dbReference>
<feature type="repeat" description="TPR" evidence="3">
    <location>
        <begin position="337"/>
        <end position="370"/>
    </location>
</feature>
<dbReference type="SUPFAM" id="SSF48452">
    <property type="entry name" value="TPR-like"/>
    <property type="match status" value="2"/>
</dbReference>
<dbReference type="Pfam" id="PF00515">
    <property type="entry name" value="TPR_1"/>
    <property type="match status" value="2"/>
</dbReference>
<accession>A0A073CH34</accession>
<dbReference type="PANTHER" id="PTHR44858">
    <property type="entry name" value="TETRATRICOPEPTIDE REPEAT PROTEIN 6"/>
    <property type="match status" value="1"/>
</dbReference>
<keyword evidence="5" id="KW-0418">Kinase</keyword>
<dbReference type="GO" id="GO:0004683">
    <property type="term" value="F:calcium/calmodulin-dependent protein kinase activity"/>
    <property type="evidence" value="ECO:0007669"/>
    <property type="project" value="UniProtKB-EC"/>
</dbReference>
<keyword evidence="1" id="KW-0677">Repeat</keyword>
<dbReference type="InterPro" id="IPR011009">
    <property type="entry name" value="Kinase-like_dom_sf"/>
</dbReference>
<keyword evidence="6" id="KW-1185">Reference proteome</keyword>
<feature type="repeat" description="TPR" evidence="3">
    <location>
        <begin position="405"/>
        <end position="438"/>
    </location>
</feature>
<dbReference type="Gene3D" id="3.30.200.20">
    <property type="entry name" value="Phosphorylase Kinase, domain 1"/>
    <property type="match status" value="1"/>
</dbReference>
<feature type="repeat" description="TPR" evidence="3">
    <location>
        <begin position="608"/>
        <end position="641"/>
    </location>
</feature>
<dbReference type="HOGENOM" id="CLU_000288_135_5_3"/>
<dbReference type="InterPro" id="IPR011990">
    <property type="entry name" value="TPR-like_helical_dom_sf"/>
</dbReference>
<dbReference type="Gene3D" id="1.10.510.10">
    <property type="entry name" value="Transferase(Phosphotransferase) domain 1"/>
    <property type="match status" value="1"/>
</dbReference>
<feature type="repeat" description="TPR" evidence="3">
    <location>
        <begin position="439"/>
        <end position="472"/>
    </location>
</feature>
<dbReference type="EMBL" id="CM002803">
    <property type="protein sequence ID" value="KEI67003.1"/>
    <property type="molecule type" value="Genomic_DNA"/>
</dbReference>
<dbReference type="Pfam" id="PF13432">
    <property type="entry name" value="TPR_16"/>
    <property type="match status" value="1"/>
</dbReference>
<feature type="domain" description="Protein kinase" evidence="4">
    <location>
        <begin position="12"/>
        <end position="277"/>
    </location>
</feature>
<evidence type="ECO:0000256" key="1">
    <source>
        <dbReference type="ARBA" id="ARBA00022737"/>
    </source>
</evidence>
<dbReference type="STRING" id="388467.A19Y_2033"/>
<dbReference type="PROSITE" id="PS50011">
    <property type="entry name" value="PROTEIN_KINASE_DOM"/>
    <property type="match status" value="1"/>
</dbReference>
<dbReference type="eggNOG" id="COG0515">
    <property type="taxonomic scope" value="Bacteria"/>
</dbReference>
<dbReference type="SMART" id="SM00028">
    <property type="entry name" value="TPR"/>
    <property type="match status" value="11"/>
</dbReference>
<evidence type="ECO:0000256" key="2">
    <source>
        <dbReference type="ARBA" id="ARBA00022803"/>
    </source>
</evidence>
<dbReference type="Gene3D" id="1.25.40.10">
    <property type="entry name" value="Tetratricopeptide repeat domain"/>
    <property type="match status" value="4"/>
</dbReference>
<feature type="repeat" description="TPR" evidence="3">
    <location>
        <begin position="473"/>
        <end position="506"/>
    </location>
</feature>
<proteinExistence type="predicted"/>
<dbReference type="GO" id="GO:0009279">
    <property type="term" value="C:cell outer membrane"/>
    <property type="evidence" value="ECO:0007669"/>
    <property type="project" value="TreeGrafter"/>
</dbReference>
<dbReference type="EC" id="2.7.11.17" evidence="5"/>
<dbReference type="eggNOG" id="COG0457">
    <property type="taxonomic scope" value="Bacteria"/>
</dbReference>